<evidence type="ECO:0000313" key="2">
    <source>
        <dbReference type="Proteomes" id="UP001194580"/>
    </source>
</evidence>
<dbReference type="Proteomes" id="UP001194580">
    <property type="component" value="Unassembled WGS sequence"/>
</dbReference>
<protein>
    <recommendedName>
        <fullName evidence="3">F-box domain-containing protein</fullName>
    </recommendedName>
</protein>
<evidence type="ECO:0008006" key="3">
    <source>
        <dbReference type="Google" id="ProtNLM"/>
    </source>
</evidence>
<gene>
    <name evidence="1" type="ORF">BGZ95_003300</name>
</gene>
<evidence type="ECO:0000313" key="1">
    <source>
        <dbReference type="EMBL" id="KAG0265493.1"/>
    </source>
</evidence>
<sequence>MHPPTSTTQLTGLDPPSPLGIPELLDRIFSYVDPYTLGNGVLMVSREWNAAGRRYLRQSEYAWSDWLEEDEGLDQLIEMLPWMTRLRWLSESDGGAAALDYRKRQWALLLTGLERATHSLQLAGRRNDLEEIQVYMDLLSLLPLSLVDSLAASQQGLSIGQGARLREFELCGQVHTHRLMLLLPLLPCLTKLKLTILNVLASPLQMSRIFQDCPLLEALCITDASCGLGNLPGPWTFTEPNPGNTLHVTRPSLALKSLVLYGMSFKQLTLHHFVVYTPHLTELKVVCAKVLDTRSFNFARFNQHLRNQRLRLEYFHFSSFNMPHDGVTSDICASPHQYTIGAYDFTLAILKSLRLQANTITTLELFNRESWRADRSFIVSPDYPLHEYLCSSPHLLHLRALHCDYPIEYMDLHGRIRNLLAHHDVNFHRSKQHKPTPGLPGIWACRKLRTLHIRIITPEKRLGVEKLYPEMSRVAFGYIARVCPELRDLALGSNSGRPISRHPPLNLQLQGGFCLLGRLKHLERIEVGRFSNYSTLTPRNFEWMHEFGCSREKKIERQEYLQAMWKGLGQWSHILESREILASTIATNGNHGTDEGHFNWRRVGPKLREELKYLGWPIEVQEFFDELDKPVKDGDMGAHPLIL</sequence>
<name>A0AAD4D4F9_9FUNG</name>
<dbReference type="Gene3D" id="3.80.10.10">
    <property type="entry name" value="Ribonuclease Inhibitor"/>
    <property type="match status" value="1"/>
</dbReference>
<dbReference type="EMBL" id="JAAAIL010001747">
    <property type="protein sequence ID" value="KAG0265493.1"/>
    <property type="molecule type" value="Genomic_DNA"/>
</dbReference>
<reference evidence="1" key="1">
    <citation type="journal article" date="2020" name="Fungal Divers.">
        <title>Resolving the Mortierellaceae phylogeny through synthesis of multi-gene phylogenetics and phylogenomics.</title>
        <authorList>
            <person name="Vandepol N."/>
            <person name="Liber J."/>
            <person name="Desiro A."/>
            <person name="Na H."/>
            <person name="Kennedy M."/>
            <person name="Barry K."/>
            <person name="Grigoriev I.V."/>
            <person name="Miller A.N."/>
            <person name="O'Donnell K."/>
            <person name="Stajich J.E."/>
            <person name="Bonito G."/>
        </authorList>
    </citation>
    <scope>NUCLEOTIDE SEQUENCE</scope>
    <source>
        <strain evidence="1">NRRL 28262</strain>
    </source>
</reference>
<proteinExistence type="predicted"/>
<organism evidence="1 2">
    <name type="scientific">Linnemannia exigua</name>
    <dbReference type="NCBI Taxonomy" id="604196"/>
    <lineage>
        <taxon>Eukaryota</taxon>
        <taxon>Fungi</taxon>
        <taxon>Fungi incertae sedis</taxon>
        <taxon>Mucoromycota</taxon>
        <taxon>Mortierellomycotina</taxon>
        <taxon>Mortierellomycetes</taxon>
        <taxon>Mortierellales</taxon>
        <taxon>Mortierellaceae</taxon>
        <taxon>Linnemannia</taxon>
    </lineage>
</organism>
<dbReference type="AlphaFoldDB" id="A0AAD4D4F9"/>
<comment type="caution">
    <text evidence="1">The sequence shown here is derived from an EMBL/GenBank/DDBJ whole genome shotgun (WGS) entry which is preliminary data.</text>
</comment>
<accession>A0AAD4D4F9</accession>
<keyword evidence="2" id="KW-1185">Reference proteome</keyword>
<dbReference type="InterPro" id="IPR032675">
    <property type="entry name" value="LRR_dom_sf"/>
</dbReference>